<evidence type="ECO:0000313" key="3">
    <source>
        <dbReference type="Proteomes" id="UP000625711"/>
    </source>
</evidence>
<accession>A0A834I138</accession>
<dbReference type="Proteomes" id="UP000625711">
    <property type="component" value="Unassembled WGS sequence"/>
</dbReference>
<feature type="transmembrane region" description="Helical" evidence="1">
    <location>
        <begin position="20"/>
        <end position="41"/>
    </location>
</feature>
<dbReference type="EMBL" id="JAACXV010014060">
    <property type="protein sequence ID" value="KAF7270768.1"/>
    <property type="molecule type" value="Genomic_DNA"/>
</dbReference>
<keyword evidence="1" id="KW-0472">Membrane</keyword>
<dbReference type="Gene3D" id="1.20.1280.290">
    <property type="match status" value="1"/>
</dbReference>
<dbReference type="InterPro" id="IPR016817">
    <property type="entry name" value="MannP-dilichol_defect-1"/>
</dbReference>
<feature type="transmembrane region" description="Helical" evidence="1">
    <location>
        <begin position="53"/>
        <end position="79"/>
    </location>
</feature>
<organism evidence="2 3">
    <name type="scientific">Rhynchophorus ferrugineus</name>
    <name type="common">Red palm weevil</name>
    <name type="synonym">Curculio ferrugineus</name>
    <dbReference type="NCBI Taxonomy" id="354439"/>
    <lineage>
        <taxon>Eukaryota</taxon>
        <taxon>Metazoa</taxon>
        <taxon>Ecdysozoa</taxon>
        <taxon>Arthropoda</taxon>
        <taxon>Hexapoda</taxon>
        <taxon>Insecta</taxon>
        <taxon>Pterygota</taxon>
        <taxon>Neoptera</taxon>
        <taxon>Endopterygota</taxon>
        <taxon>Coleoptera</taxon>
        <taxon>Polyphaga</taxon>
        <taxon>Cucujiformia</taxon>
        <taxon>Curculionidae</taxon>
        <taxon>Dryophthorinae</taxon>
        <taxon>Rhynchophorus</taxon>
    </lineage>
</organism>
<reference evidence="2" key="1">
    <citation type="submission" date="2020-08" db="EMBL/GenBank/DDBJ databases">
        <title>Genome sequencing and assembly of the red palm weevil Rhynchophorus ferrugineus.</title>
        <authorList>
            <person name="Dias G.B."/>
            <person name="Bergman C.M."/>
            <person name="Manee M."/>
        </authorList>
    </citation>
    <scope>NUCLEOTIDE SEQUENCE</scope>
    <source>
        <strain evidence="2">AA-2017</strain>
        <tissue evidence="2">Whole larva</tissue>
    </source>
</reference>
<proteinExistence type="predicted"/>
<keyword evidence="3" id="KW-1185">Reference proteome</keyword>
<keyword evidence="1" id="KW-1133">Transmembrane helix</keyword>
<name>A0A834I138_RHYFE</name>
<evidence type="ECO:0008006" key="4">
    <source>
        <dbReference type="Google" id="ProtNLM"/>
    </source>
</evidence>
<dbReference type="PANTHER" id="PTHR12226:SF3">
    <property type="entry name" value="SOLUTE CARRIER FAMILY 66 MEMBER 3"/>
    <property type="match status" value="1"/>
</dbReference>
<dbReference type="PANTHER" id="PTHR12226">
    <property type="entry name" value="MANNOSE-P-DOLICHOL UTILIZATION DEFECT 1 LEC35 -RELATED"/>
    <property type="match status" value="1"/>
</dbReference>
<feature type="transmembrane region" description="Helical" evidence="1">
    <location>
        <begin position="134"/>
        <end position="155"/>
    </location>
</feature>
<keyword evidence="1" id="KW-0812">Transmembrane</keyword>
<dbReference type="OrthoDB" id="271506at2759"/>
<evidence type="ECO:0000256" key="1">
    <source>
        <dbReference type="SAM" id="Phobius"/>
    </source>
</evidence>
<gene>
    <name evidence="2" type="ORF">GWI33_016274</name>
</gene>
<sequence length="168" mass="18754">MELSNYTVMISYNFRNGYALLSYLEYPIILIQEFILIFLVLKYKDFLNIYTLVASMVYFSIAASFLIGVVPLGLLSFLVPLCTPVGASSKVIQLAEILRTKNAQSVSILTWLISAFTNFTRVFTITMESADLSLLLNFSLNTFLSSSVMIAAIAYKNPPKDSVSKKSD</sequence>
<dbReference type="AlphaFoldDB" id="A0A834I138"/>
<evidence type="ECO:0000313" key="2">
    <source>
        <dbReference type="EMBL" id="KAF7270768.1"/>
    </source>
</evidence>
<protein>
    <recommendedName>
        <fullName evidence="4">PQ-loop repeat-containing protein 3</fullName>
    </recommendedName>
</protein>
<comment type="caution">
    <text evidence="2">The sequence shown here is derived from an EMBL/GenBank/DDBJ whole genome shotgun (WGS) entry which is preliminary data.</text>
</comment>